<dbReference type="PATRIC" id="fig|348151.3.peg.194"/>
<organism evidence="2 3">
    <name type="scientific">Furfurilactobacillus siliginis</name>
    <dbReference type="NCBI Taxonomy" id="348151"/>
    <lineage>
        <taxon>Bacteria</taxon>
        <taxon>Bacillati</taxon>
        <taxon>Bacillota</taxon>
        <taxon>Bacilli</taxon>
        <taxon>Lactobacillales</taxon>
        <taxon>Lactobacillaceae</taxon>
        <taxon>Furfurilactobacillus</taxon>
    </lineage>
</organism>
<dbReference type="Proteomes" id="UP000321429">
    <property type="component" value="Unassembled WGS sequence"/>
</dbReference>
<dbReference type="RefSeq" id="WP_057808524.1">
    <property type="nucleotide sequence ID" value="NZ_JQCB01000001.1"/>
</dbReference>
<evidence type="ECO:0000313" key="1">
    <source>
        <dbReference type="EMBL" id="GEK29146.1"/>
    </source>
</evidence>
<evidence type="ECO:0000313" key="4">
    <source>
        <dbReference type="Proteomes" id="UP000321429"/>
    </source>
</evidence>
<sequence length="105" mass="12076">MKLSGIFVSRETYNYVYYPQTLDIQFIRFEAQIAFHGLAEKQAAEKLNIFISASVFEADQTKVWQRALYLSAVTEIGSESQQVILRQPLLIKDSKRATQYPLVVN</sequence>
<protein>
    <submittedName>
        <fullName evidence="2">Uncharacterized protein</fullName>
    </submittedName>
</protein>
<comment type="caution">
    <text evidence="2">The sequence shown here is derived from an EMBL/GenBank/DDBJ whole genome shotgun (WGS) entry which is preliminary data.</text>
</comment>
<dbReference type="AlphaFoldDB" id="A0A0R2L653"/>
<gene>
    <name evidence="2" type="ORF">IV55_GL000191</name>
    <name evidence="1" type="ORF">LSI01_14570</name>
</gene>
<evidence type="ECO:0000313" key="3">
    <source>
        <dbReference type="Proteomes" id="UP000051139"/>
    </source>
</evidence>
<proteinExistence type="predicted"/>
<keyword evidence="3" id="KW-1185">Reference proteome</keyword>
<dbReference type="EMBL" id="JQCB01000001">
    <property type="protein sequence ID" value="KRN97263.1"/>
    <property type="molecule type" value="Genomic_DNA"/>
</dbReference>
<accession>A0A0R2L653</accession>
<dbReference type="Proteomes" id="UP000051139">
    <property type="component" value="Unassembled WGS sequence"/>
</dbReference>
<dbReference type="EMBL" id="BJUD01000034">
    <property type="protein sequence ID" value="GEK29146.1"/>
    <property type="molecule type" value="Genomic_DNA"/>
</dbReference>
<evidence type="ECO:0000313" key="2">
    <source>
        <dbReference type="EMBL" id="KRN97263.1"/>
    </source>
</evidence>
<reference evidence="2 3" key="1">
    <citation type="journal article" date="2015" name="Genome Announc.">
        <title>Expanding the biotechnology potential of lactobacilli through comparative genomics of 213 strains and associated genera.</title>
        <authorList>
            <person name="Sun Z."/>
            <person name="Harris H.M."/>
            <person name="McCann A."/>
            <person name="Guo C."/>
            <person name="Argimon S."/>
            <person name="Zhang W."/>
            <person name="Yang X."/>
            <person name="Jeffery I.B."/>
            <person name="Cooney J.C."/>
            <person name="Kagawa T.F."/>
            <person name="Liu W."/>
            <person name="Song Y."/>
            <person name="Salvetti E."/>
            <person name="Wrobel A."/>
            <person name="Rasinkangas P."/>
            <person name="Parkhill J."/>
            <person name="Rea M.C."/>
            <person name="O'Sullivan O."/>
            <person name="Ritari J."/>
            <person name="Douillard F.P."/>
            <person name="Paul Ross R."/>
            <person name="Yang R."/>
            <person name="Briner A.E."/>
            <person name="Felis G.E."/>
            <person name="de Vos W.M."/>
            <person name="Barrangou R."/>
            <person name="Klaenhammer T.R."/>
            <person name="Caufield P.W."/>
            <person name="Cui Y."/>
            <person name="Zhang H."/>
            <person name="O'Toole P.W."/>
        </authorList>
    </citation>
    <scope>NUCLEOTIDE SEQUENCE [LARGE SCALE GENOMIC DNA]</scope>
    <source>
        <strain evidence="2 3">DSM 22696</strain>
    </source>
</reference>
<dbReference type="STRING" id="348151.IV55_GL000191"/>
<name>A0A0R2L653_9LACO</name>
<reference evidence="1 4" key="2">
    <citation type="submission" date="2019-07" db="EMBL/GenBank/DDBJ databases">
        <title>Whole genome shotgun sequence of Lactobacillus siliginis NBRC 101315.</title>
        <authorList>
            <person name="Hosoyama A."/>
            <person name="Uohara A."/>
            <person name="Ohji S."/>
            <person name="Ichikawa N."/>
        </authorList>
    </citation>
    <scope>NUCLEOTIDE SEQUENCE [LARGE SCALE GENOMIC DNA]</scope>
    <source>
        <strain evidence="1 4">NBRC 101315</strain>
    </source>
</reference>